<dbReference type="OrthoDB" id="1055148at2759"/>
<proteinExistence type="inferred from homology"/>
<dbReference type="InterPro" id="IPR001128">
    <property type="entry name" value="Cyt_P450"/>
</dbReference>
<dbReference type="GO" id="GO:0016705">
    <property type="term" value="F:oxidoreductase activity, acting on paired donors, with incorporation or reduction of molecular oxygen"/>
    <property type="evidence" value="ECO:0007669"/>
    <property type="project" value="InterPro"/>
</dbReference>
<dbReference type="Gene3D" id="1.10.630.10">
    <property type="entry name" value="Cytochrome P450"/>
    <property type="match status" value="1"/>
</dbReference>
<gene>
    <name evidence="3" type="ORF">OESDEN_18861</name>
</gene>
<evidence type="ECO:0008006" key="5">
    <source>
        <dbReference type="Google" id="ProtNLM"/>
    </source>
</evidence>
<dbReference type="InterPro" id="IPR002401">
    <property type="entry name" value="Cyt_P450_E_grp-I"/>
</dbReference>
<dbReference type="PANTHER" id="PTHR24284:SF1">
    <property type="entry name" value="CYTOCHROME P450 FAMILY"/>
    <property type="match status" value="1"/>
</dbReference>
<dbReference type="SUPFAM" id="SSF48264">
    <property type="entry name" value="Cytochrome P450"/>
    <property type="match status" value="1"/>
</dbReference>
<accession>A0A0B1S809</accession>
<organism evidence="3 4">
    <name type="scientific">Oesophagostomum dentatum</name>
    <name type="common">Nodular worm</name>
    <dbReference type="NCBI Taxonomy" id="61180"/>
    <lineage>
        <taxon>Eukaryota</taxon>
        <taxon>Metazoa</taxon>
        <taxon>Ecdysozoa</taxon>
        <taxon>Nematoda</taxon>
        <taxon>Chromadorea</taxon>
        <taxon>Rhabditida</taxon>
        <taxon>Rhabditina</taxon>
        <taxon>Rhabditomorpha</taxon>
        <taxon>Strongyloidea</taxon>
        <taxon>Strongylidae</taxon>
        <taxon>Oesophagostomum</taxon>
    </lineage>
</organism>
<comment type="similarity">
    <text evidence="1">Belongs to the cytochrome P450 family.</text>
</comment>
<dbReference type="AlphaFoldDB" id="A0A0B1S809"/>
<dbReference type="GO" id="GO:0020037">
    <property type="term" value="F:heme binding"/>
    <property type="evidence" value="ECO:0007669"/>
    <property type="project" value="InterPro"/>
</dbReference>
<feature type="non-terminal residue" evidence="3">
    <location>
        <position position="1"/>
    </location>
</feature>
<dbReference type="InterPro" id="IPR036396">
    <property type="entry name" value="Cyt_P450_sf"/>
</dbReference>
<dbReference type="GO" id="GO:0005506">
    <property type="term" value="F:iron ion binding"/>
    <property type="evidence" value="ECO:0007669"/>
    <property type="project" value="InterPro"/>
</dbReference>
<evidence type="ECO:0000313" key="3">
    <source>
        <dbReference type="EMBL" id="KHJ81453.1"/>
    </source>
</evidence>
<keyword evidence="2" id="KW-0503">Monooxygenase</keyword>
<name>A0A0B1S809_OESDE</name>
<dbReference type="Pfam" id="PF00067">
    <property type="entry name" value="p450"/>
    <property type="match status" value="1"/>
</dbReference>
<evidence type="ECO:0000256" key="1">
    <source>
        <dbReference type="ARBA" id="ARBA00010617"/>
    </source>
</evidence>
<dbReference type="EMBL" id="KN589572">
    <property type="protein sequence ID" value="KHJ81453.1"/>
    <property type="molecule type" value="Genomic_DNA"/>
</dbReference>
<dbReference type="GO" id="GO:0004497">
    <property type="term" value="F:monooxygenase activity"/>
    <property type="evidence" value="ECO:0007669"/>
    <property type="project" value="UniProtKB-KW"/>
</dbReference>
<reference evidence="3 4" key="1">
    <citation type="submission" date="2014-03" db="EMBL/GenBank/DDBJ databases">
        <title>Draft genome of the hookworm Oesophagostomum dentatum.</title>
        <authorList>
            <person name="Mitreva M."/>
        </authorList>
    </citation>
    <scope>NUCLEOTIDE SEQUENCE [LARGE SCALE GENOMIC DNA]</scope>
    <source>
        <strain evidence="3 4">OD-Hann</strain>
    </source>
</reference>
<keyword evidence="4" id="KW-1185">Reference proteome</keyword>
<dbReference type="Proteomes" id="UP000053660">
    <property type="component" value="Unassembled WGS sequence"/>
</dbReference>
<dbReference type="PANTHER" id="PTHR24284">
    <property type="entry name" value="CYTOCHROME P450 FAMILY"/>
    <property type="match status" value="1"/>
</dbReference>
<sequence length="116" mass="13581">LQIWSHIKEDVEQCLKNWDPEQEPDCFVHAYFQQMKTNPSLNYNNLISVCSDLQLAGMETTATTLRWSTLYLAKYQDVQEKMRAEIVSVLGAEGKPTMALKTQLPYTWYVTLIRRY</sequence>
<dbReference type="PRINTS" id="PR00463">
    <property type="entry name" value="EP450I"/>
</dbReference>
<evidence type="ECO:0000256" key="2">
    <source>
        <dbReference type="ARBA" id="ARBA00023033"/>
    </source>
</evidence>
<keyword evidence="2" id="KW-0560">Oxidoreductase</keyword>
<evidence type="ECO:0000313" key="4">
    <source>
        <dbReference type="Proteomes" id="UP000053660"/>
    </source>
</evidence>
<protein>
    <recommendedName>
        <fullName evidence="5">Unspecific monooxygenase</fullName>
    </recommendedName>
</protein>
<feature type="non-terminal residue" evidence="3">
    <location>
        <position position="116"/>
    </location>
</feature>